<organism evidence="2 3">
    <name type="scientific">Cellulomonas pakistanensis</name>
    <dbReference type="NCBI Taxonomy" id="992287"/>
    <lineage>
        <taxon>Bacteria</taxon>
        <taxon>Bacillati</taxon>
        <taxon>Actinomycetota</taxon>
        <taxon>Actinomycetes</taxon>
        <taxon>Micrococcales</taxon>
        <taxon>Cellulomonadaceae</taxon>
        <taxon>Cellulomonas</taxon>
    </lineage>
</organism>
<accession>A0A919P9U2</accession>
<gene>
    <name evidence="2" type="ORF">Cpa01nite_24310</name>
</gene>
<feature type="transmembrane region" description="Helical" evidence="1">
    <location>
        <begin position="35"/>
        <end position="64"/>
    </location>
</feature>
<keyword evidence="1" id="KW-0472">Membrane</keyword>
<evidence type="ECO:0000313" key="3">
    <source>
        <dbReference type="Proteomes" id="UP000642125"/>
    </source>
</evidence>
<proteinExistence type="predicted"/>
<name>A0A919P9U2_9CELL</name>
<dbReference type="RefSeq" id="WP_203669068.1">
    <property type="nucleotide sequence ID" value="NZ_BONO01000018.1"/>
</dbReference>
<protein>
    <submittedName>
        <fullName evidence="2">Uncharacterized protein</fullName>
    </submittedName>
</protein>
<comment type="caution">
    <text evidence="2">The sequence shown here is derived from an EMBL/GenBank/DDBJ whole genome shotgun (WGS) entry which is preliminary data.</text>
</comment>
<keyword evidence="3" id="KW-1185">Reference proteome</keyword>
<sequence>MTRAWHWSVLGVLLLAVWLAALAWTGDPEARAGFLGYAVLMLLLGVVPAALLGTLLGASVLAVARRLPPRGDARRGRALAVAAAITAVATTVVGAVLATGGVAVAIAPAVLGWSALLAGLPLTAAALTAWTRWRPEPDRARRPAPEGTHP</sequence>
<keyword evidence="1" id="KW-0812">Transmembrane</keyword>
<evidence type="ECO:0000313" key="2">
    <source>
        <dbReference type="EMBL" id="GIG37050.1"/>
    </source>
</evidence>
<dbReference type="EMBL" id="BONO01000018">
    <property type="protein sequence ID" value="GIG37050.1"/>
    <property type="molecule type" value="Genomic_DNA"/>
</dbReference>
<keyword evidence="1" id="KW-1133">Transmembrane helix</keyword>
<feature type="transmembrane region" description="Helical" evidence="1">
    <location>
        <begin position="113"/>
        <end position="133"/>
    </location>
</feature>
<dbReference type="AlphaFoldDB" id="A0A919P9U2"/>
<reference evidence="2" key="1">
    <citation type="submission" date="2021-01" db="EMBL/GenBank/DDBJ databases">
        <title>Whole genome shotgun sequence of Cellulomonas pakistanensis NBRC 110800.</title>
        <authorList>
            <person name="Komaki H."/>
            <person name="Tamura T."/>
        </authorList>
    </citation>
    <scope>NUCLEOTIDE SEQUENCE</scope>
    <source>
        <strain evidence="2">NBRC 110800</strain>
    </source>
</reference>
<evidence type="ECO:0000256" key="1">
    <source>
        <dbReference type="SAM" id="Phobius"/>
    </source>
</evidence>
<dbReference type="Proteomes" id="UP000642125">
    <property type="component" value="Unassembled WGS sequence"/>
</dbReference>
<feature type="transmembrane region" description="Helical" evidence="1">
    <location>
        <begin position="76"/>
        <end position="107"/>
    </location>
</feature>